<keyword evidence="2" id="KW-1185">Reference proteome</keyword>
<organism evidence="1 2">
    <name type="scientific">Stachybotrys chartarum (strain CBS 109288 / IBT 7711)</name>
    <name type="common">Toxic black mold</name>
    <name type="synonym">Stilbospora chartarum</name>
    <dbReference type="NCBI Taxonomy" id="1280523"/>
    <lineage>
        <taxon>Eukaryota</taxon>
        <taxon>Fungi</taxon>
        <taxon>Dikarya</taxon>
        <taxon>Ascomycota</taxon>
        <taxon>Pezizomycotina</taxon>
        <taxon>Sordariomycetes</taxon>
        <taxon>Hypocreomycetidae</taxon>
        <taxon>Hypocreales</taxon>
        <taxon>Stachybotryaceae</taxon>
        <taxon>Stachybotrys</taxon>
    </lineage>
</organism>
<dbReference type="PANTHER" id="PTHR28037:SF1">
    <property type="entry name" value="ALCOHOL O-ACETYLTRANSFERASE 1-RELATED"/>
    <property type="match status" value="1"/>
</dbReference>
<dbReference type="HOGENOM" id="CLU_024469_0_2_1"/>
<dbReference type="OrthoDB" id="2150604at2759"/>
<dbReference type="PANTHER" id="PTHR28037">
    <property type="entry name" value="ALCOHOL O-ACETYLTRANSFERASE 1-RELATED"/>
    <property type="match status" value="1"/>
</dbReference>
<dbReference type="Proteomes" id="UP000028045">
    <property type="component" value="Unassembled WGS sequence"/>
</dbReference>
<reference evidence="1 2" key="1">
    <citation type="journal article" date="2014" name="BMC Genomics">
        <title>Comparative genome sequencing reveals chemotype-specific gene clusters in the toxigenic black mold Stachybotrys.</title>
        <authorList>
            <person name="Semeiks J."/>
            <person name="Borek D."/>
            <person name="Otwinowski Z."/>
            <person name="Grishin N.V."/>
        </authorList>
    </citation>
    <scope>NUCLEOTIDE SEQUENCE [LARGE SCALE GENOMIC DNA]</scope>
    <source>
        <strain evidence="2">CBS 109288 / IBT 7711</strain>
    </source>
</reference>
<dbReference type="Gene3D" id="3.30.559.10">
    <property type="entry name" value="Chloramphenicol acetyltransferase-like domain"/>
    <property type="match status" value="1"/>
</dbReference>
<sequence>MAVTKGSSAGNVLRRLGGMEKYQAAQHLYRYQLGNSLICRYSVPADLARPEKDAELRQAFEEAVGRVVLKHPMLQVGVAGEETRKPVFVELQSLDMKRHVEWRTIDEAADAEQWLMELMVKELDRPFVDLATVQPWRVLVLRAEASRELIAAFIWNHALLDGMSAKMFHSGVLLHLNFHSCTPLPLDENGVLTLPSVRARLPPPMEKMATYTVGKRFAASELLSELRPAALSTKSTTDASWAPIPAAMSVKTRLHSFSVGPDALGRLLGRCRAGKTTVTGLLNALAAVCFARALPAEVAPGFKGVSVVNMRQVTPAGPPQCPWLVPDETMANVVSVQDHPFSPKMVGEIRAHHAAASSQESRYTAALEADVWAAAAAVRQQLVDKLARGVNNDVVGLFKYVPDWRTYIRELARKPRPTAWLVTNLGVLDGNPLERGGDDGWSITRTALALSAPVLNSAVEFGVSSTKGGDMVVVVDWHDAGVDAELVLGIVQDIRGWLDYLAAKE</sequence>
<dbReference type="InterPro" id="IPR010828">
    <property type="entry name" value="Atf2/Sli1-like"/>
</dbReference>
<dbReference type="EMBL" id="KL648097">
    <property type="protein sequence ID" value="KEY72076.1"/>
    <property type="molecule type" value="Genomic_DNA"/>
</dbReference>
<dbReference type="GO" id="GO:0008080">
    <property type="term" value="F:N-acetyltransferase activity"/>
    <property type="evidence" value="ECO:0007669"/>
    <property type="project" value="TreeGrafter"/>
</dbReference>
<dbReference type="AlphaFoldDB" id="A0A084B3E7"/>
<dbReference type="Pfam" id="PF07247">
    <property type="entry name" value="AATase"/>
    <property type="match status" value="1"/>
</dbReference>
<evidence type="ECO:0008006" key="3">
    <source>
        <dbReference type="Google" id="ProtNLM"/>
    </source>
</evidence>
<evidence type="ECO:0000313" key="1">
    <source>
        <dbReference type="EMBL" id="KEY72076.1"/>
    </source>
</evidence>
<dbReference type="Gene3D" id="3.30.559.30">
    <property type="entry name" value="Nonribosomal peptide synthetase, condensation domain"/>
    <property type="match status" value="1"/>
</dbReference>
<name>A0A084B3E7_STACB</name>
<dbReference type="InterPro" id="IPR052058">
    <property type="entry name" value="Alcohol_O-acetyltransferase"/>
</dbReference>
<dbReference type="SUPFAM" id="SSF52777">
    <property type="entry name" value="CoA-dependent acyltransferases"/>
    <property type="match status" value="1"/>
</dbReference>
<proteinExistence type="predicted"/>
<evidence type="ECO:0000313" key="2">
    <source>
        <dbReference type="Proteomes" id="UP000028045"/>
    </source>
</evidence>
<dbReference type="InterPro" id="IPR023213">
    <property type="entry name" value="CAT-like_dom_sf"/>
</dbReference>
<gene>
    <name evidence="1" type="ORF">S7711_00093</name>
</gene>
<protein>
    <recommendedName>
        <fullName evidence="3">Alcohol acetyltransferase FCK4</fullName>
    </recommendedName>
</protein>
<accession>A0A084B3E7</accession>